<evidence type="ECO:0000313" key="4">
    <source>
        <dbReference type="EMBL" id="KAA0978910.1"/>
    </source>
</evidence>
<comment type="caution">
    <text evidence="4">The sequence shown here is derived from an EMBL/GenBank/DDBJ whole genome shotgun (WGS) entry which is preliminary data.</text>
</comment>
<gene>
    <name evidence="4" type="ORF">FQ154_03920</name>
</gene>
<dbReference type="NCBIfam" id="TIGR01777">
    <property type="entry name" value="yfcH"/>
    <property type="match status" value="1"/>
</dbReference>
<dbReference type="Gene3D" id="3.40.50.720">
    <property type="entry name" value="NAD(P)-binding Rossmann-like Domain"/>
    <property type="match status" value="1"/>
</dbReference>
<comment type="similarity">
    <text evidence="1">Belongs to the NAD(P)-dependent epimerase/dehydratase family. SDR39U1 subfamily.</text>
</comment>
<feature type="domain" description="DUF1731" evidence="3">
    <location>
        <begin position="444"/>
        <end position="492"/>
    </location>
</feature>
<evidence type="ECO:0000259" key="2">
    <source>
        <dbReference type="Pfam" id="PF01370"/>
    </source>
</evidence>
<dbReference type="PANTHER" id="PTHR11092">
    <property type="entry name" value="SUGAR NUCLEOTIDE EPIMERASE RELATED"/>
    <property type="match status" value="1"/>
</dbReference>
<dbReference type="SUPFAM" id="SSF51735">
    <property type="entry name" value="NAD(P)-binding Rossmann-fold domains"/>
    <property type="match status" value="1"/>
</dbReference>
<organism evidence="4 5">
    <name type="scientific">Paeniglutamicibacter gangotriensis</name>
    <dbReference type="NCBI Taxonomy" id="254787"/>
    <lineage>
        <taxon>Bacteria</taxon>
        <taxon>Bacillati</taxon>
        <taxon>Actinomycetota</taxon>
        <taxon>Actinomycetes</taxon>
        <taxon>Micrococcales</taxon>
        <taxon>Micrococcaceae</taxon>
        <taxon>Paeniglutamicibacter</taxon>
    </lineage>
</organism>
<name>A0A5B0EMD4_9MICC</name>
<reference evidence="4 5" key="1">
    <citation type="submission" date="2019-07" db="EMBL/GenBank/DDBJ databases">
        <title>Analysis of the biochemical properties, biological activity and biotechnological potential of siderophores and biosurfactants produced by Antarctic psychrotolerant bacteria.</title>
        <authorList>
            <person name="Styczynski M."/>
            <person name="Krucon T."/>
            <person name="Decewicz P."/>
            <person name="Dziewit L."/>
        </authorList>
    </citation>
    <scope>NUCLEOTIDE SEQUENCE [LARGE SCALE GENOMIC DNA]</scope>
    <source>
        <strain evidence="4 5">ANT_H27</strain>
    </source>
</reference>
<dbReference type="RefSeq" id="WP_149618745.1">
    <property type="nucleotide sequence ID" value="NZ_VOBL01000003.1"/>
</dbReference>
<dbReference type="Proteomes" id="UP000323856">
    <property type="component" value="Unassembled WGS sequence"/>
</dbReference>
<dbReference type="Gene3D" id="3.30.530.20">
    <property type="match status" value="1"/>
</dbReference>
<dbReference type="SUPFAM" id="SSF55961">
    <property type="entry name" value="Bet v1-like"/>
    <property type="match status" value="1"/>
</dbReference>
<dbReference type="InterPro" id="IPR023393">
    <property type="entry name" value="START-like_dom_sf"/>
</dbReference>
<dbReference type="CDD" id="cd07820">
    <property type="entry name" value="SRPBCC_3"/>
    <property type="match status" value="1"/>
</dbReference>
<dbReference type="InterPro" id="IPR036291">
    <property type="entry name" value="NAD(P)-bd_dom_sf"/>
</dbReference>
<evidence type="ECO:0000313" key="5">
    <source>
        <dbReference type="Proteomes" id="UP000323856"/>
    </source>
</evidence>
<dbReference type="Pfam" id="PF01370">
    <property type="entry name" value="Epimerase"/>
    <property type="match status" value="1"/>
</dbReference>
<sequence length="496" mass="52970">MAIFEYTTKLPYPREKVFAWFSRPGALPRLWAPYLGTVSQEPDMGLAVGSRAVLDVAAPGTMGTALAAATDLGARTLGLPARIGARIPWRAKHISLNPGHDFTDIMESGPLARWEHQHFFADDDHHTRPGTVMRDVVEFELPVLSRSPFNRARALAEKAFTRELNQVFRYRERMLRADLAFHENYASEPLVIAVAGASGVIGTQLCALLGGGGHRIIKLVRHRSEANGHDAVFWDPERGVLDPEQLRDVDAVVNLAGHTIGGRFTADTKEKILSSRVLGTELLAGALATLAADGKQRSYIVASGIGIYGAAPHTGIPVLPLDEDTAPGTDFLAEVCTAWEQACAPAAAAGVRVVNVRTGLVQTPAGGILAQMLPLYALGLGGPLGTAAWQSWIGLDDVVGIYAHALLTESLAGPVNAVAPSPVQSEEYARTLGKVLRRPARIPVPGFAPKLLLGSQGAAELAFSDQRVASTKIEASGYGFRQPELESALRHVLGHS</sequence>
<dbReference type="Pfam" id="PF08338">
    <property type="entry name" value="DUF1731"/>
    <property type="match status" value="1"/>
</dbReference>
<feature type="domain" description="NAD-dependent epimerase/dehydratase" evidence="2">
    <location>
        <begin position="192"/>
        <end position="365"/>
    </location>
</feature>
<evidence type="ECO:0000256" key="1">
    <source>
        <dbReference type="ARBA" id="ARBA00009353"/>
    </source>
</evidence>
<protein>
    <submittedName>
        <fullName evidence="4">TIGR01777 family protein</fullName>
    </submittedName>
</protein>
<evidence type="ECO:0000259" key="3">
    <source>
        <dbReference type="Pfam" id="PF08338"/>
    </source>
</evidence>
<dbReference type="OrthoDB" id="9801773at2"/>
<dbReference type="InterPro" id="IPR001509">
    <property type="entry name" value="Epimerase_deHydtase"/>
</dbReference>
<dbReference type="PANTHER" id="PTHR11092:SF0">
    <property type="entry name" value="EPIMERASE FAMILY PROTEIN SDR39U1"/>
    <property type="match status" value="1"/>
</dbReference>
<dbReference type="InterPro" id="IPR010099">
    <property type="entry name" value="SDR39U1"/>
</dbReference>
<dbReference type="EMBL" id="VOBL01000003">
    <property type="protein sequence ID" value="KAA0978910.1"/>
    <property type="molecule type" value="Genomic_DNA"/>
</dbReference>
<dbReference type="InterPro" id="IPR013549">
    <property type="entry name" value="DUF1731"/>
</dbReference>
<dbReference type="AlphaFoldDB" id="A0A5B0EMD4"/>
<accession>A0A5B0EMD4</accession>
<proteinExistence type="inferred from homology"/>